<evidence type="ECO:0000313" key="6">
    <source>
        <dbReference type="EMBL" id="HBQ48239.1"/>
    </source>
</evidence>
<evidence type="ECO:0000259" key="4">
    <source>
        <dbReference type="PROSITE" id="PS50887"/>
    </source>
</evidence>
<dbReference type="eggNOG" id="COG3706">
    <property type="taxonomic scope" value="Bacteria"/>
</dbReference>
<organism evidence="7 8">
    <name type="scientific">Hyphomonas atlantica</name>
    <dbReference type="NCBI Taxonomy" id="1280948"/>
    <lineage>
        <taxon>Bacteria</taxon>
        <taxon>Pseudomonadati</taxon>
        <taxon>Pseudomonadota</taxon>
        <taxon>Alphaproteobacteria</taxon>
        <taxon>Hyphomonadales</taxon>
        <taxon>Hyphomonadaceae</taxon>
        <taxon>Hyphomonas</taxon>
    </lineage>
</organism>
<dbReference type="PATRIC" id="fig|1280948.3.peg.2777"/>
<gene>
    <name evidence="5" type="ORF">DCG65_06290</name>
    <name evidence="6" type="ORF">DD728_05040</name>
    <name evidence="7" type="ORF">HY36_08310</name>
</gene>
<dbReference type="PANTHER" id="PTHR45138">
    <property type="entry name" value="REGULATORY COMPONENTS OF SENSORY TRANSDUCTION SYSTEM"/>
    <property type="match status" value="1"/>
</dbReference>
<dbReference type="EMBL" id="DMBR01000192">
    <property type="protein sequence ID" value="HAE94149.1"/>
    <property type="molecule type" value="Genomic_DNA"/>
</dbReference>
<feature type="domain" description="GGDEF" evidence="4">
    <location>
        <begin position="112"/>
        <end position="245"/>
    </location>
</feature>
<dbReference type="FunFam" id="3.30.70.270:FF:000001">
    <property type="entry name" value="Diguanylate cyclase domain protein"/>
    <property type="match status" value="1"/>
</dbReference>
<keyword evidence="3" id="KW-0472">Membrane</keyword>
<dbReference type="GO" id="GO:0005886">
    <property type="term" value="C:plasma membrane"/>
    <property type="evidence" value="ECO:0007669"/>
    <property type="project" value="TreeGrafter"/>
</dbReference>
<evidence type="ECO:0000256" key="1">
    <source>
        <dbReference type="ARBA" id="ARBA00012528"/>
    </source>
</evidence>
<dbReference type="InterPro" id="IPR043128">
    <property type="entry name" value="Rev_trsase/Diguanyl_cyclase"/>
</dbReference>
<dbReference type="InterPro" id="IPR029787">
    <property type="entry name" value="Nucleotide_cyclase"/>
</dbReference>
<dbReference type="STRING" id="1280948.HY36_08310"/>
<keyword evidence="8" id="KW-1185">Reference proteome</keyword>
<dbReference type="PROSITE" id="PS50887">
    <property type="entry name" value="GGDEF"/>
    <property type="match status" value="1"/>
</dbReference>
<dbReference type="Pfam" id="PF00990">
    <property type="entry name" value="GGDEF"/>
    <property type="match status" value="1"/>
</dbReference>
<dbReference type="Proteomes" id="UP000259173">
    <property type="component" value="Unassembled WGS sequence"/>
</dbReference>
<proteinExistence type="predicted"/>
<dbReference type="EMBL" id="AWFH01000045">
    <property type="protein sequence ID" value="KCZ59271.1"/>
    <property type="molecule type" value="Genomic_DNA"/>
</dbReference>
<dbReference type="EMBL" id="DOGS01000103">
    <property type="protein sequence ID" value="HBQ48239.1"/>
    <property type="molecule type" value="Genomic_DNA"/>
</dbReference>
<evidence type="ECO:0000313" key="5">
    <source>
        <dbReference type="EMBL" id="HAE94149.1"/>
    </source>
</evidence>
<dbReference type="InterPro" id="IPR000160">
    <property type="entry name" value="GGDEF_dom"/>
</dbReference>
<dbReference type="Proteomes" id="UP000024547">
    <property type="component" value="Unassembled WGS sequence"/>
</dbReference>
<name>A0A059DZC4_9PROT</name>
<evidence type="ECO:0000256" key="2">
    <source>
        <dbReference type="ARBA" id="ARBA00034247"/>
    </source>
</evidence>
<dbReference type="GO" id="GO:1902201">
    <property type="term" value="P:negative regulation of bacterial-type flagellum-dependent cell motility"/>
    <property type="evidence" value="ECO:0007669"/>
    <property type="project" value="TreeGrafter"/>
</dbReference>
<dbReference type="SUPFAM" id="SSF55073">
    <property type="entry name" value="Nucleotide cyclase"/>
    <property type="match status" value="1"/>
</dbReference>
<evidence type="ECO:0000313" key="7">
    <source>
        <dbReference type="EMBL" id="KCZ59271.1"/>
    </source>
</evidence>
<sequence>MQGKLEDLVESLTFFAFVAITALCLCFTFSVIVYSMGFPTDPHKFIVANLFIAACVAVPTAAIAAQHEYKMRIYQRTLEDMASTDALTGLLNRKFFKQFACEEMARMGRTEMTAAVALFDIDYFKAVNDRHGHAAGDRVLREIAAVAYSELRGPFDKLGRWGGEEFVILLSNVDAEQAHSVCERLRSSIENHVMIVDGQPVSVTASFGLTILPPNSDFDEMLELADSALYKSKANGRNCVTASRELTLAA</sequence>
<dbReference type="NCBIfam" id="TIGR00254">
    <property type="entry name" value="GGDEF"/>
    <property type="match status" value="1"/>
</dbReference>
<evidence type="ECO:0000313" key="10">
    <source>
        <dbReference type="Proteomes" id="UP000263957"/>
    </source>
</evidence>
<dbReference type="EC" id="2.7.7.65" evidence="1"/>
<dbReference type="Proteomes" id="UP000263957">
    <property type="component" value="Unassembled WGS sequence"/>
</dbReference>
<feature type="transmembrane region" description="Helical" evidence="3">
    <location>
        <begin position="12"/>
        <end position="34"/>
    </location>
</feature>
<dbReference type="InterPro" id="IPR050469">
    <property type="entry name" value="Diguanylate_Cyclase"/>
</dbReference>
<dbReference type="AlphaFoldDB" id="A0A059DZC4"/>
<comment type="catalytic activity">
    <reaction evidence="2">
        <text>2 GTP = 3',3'-c-di-GMP + 2 diphosphate</text>
        <dbReference type="Rhea" id="RHEA:24898"/>
        <dbReference type="ChEBI" id="CHEBI:33019"/>
        <dbReference type="ChEBI" id="CHEBI:37565"/>
        <dbReference type="ChEBI" id="CHEBI:58805"/>
        <dbReference type="EC" id="2.7.7.65"/>
    </reaction>
</comment>
<dbReference type="GeneID" id="92500661"/>
<dbReference type="OrthoDB" id="9812260at2"/>
<evidence type="ECO:0000313" key="8">
    <source>
        <dbReference type="Proteomes" id="UP000024547"/>
    </source>
</evidence>
<dbReference type="CDD" id="cd01949">
    <property type="entry name" value="GGDEF"/>
    <property type="match status" value="1"/>
</dbReference>
<protein>
    <recommendedName>
        <fullName evidence="1">diguanylate cyclase</fullName>
        <ecNumber evidence="1">2.7.7.65</ecNumber>
    </recommendedName>
</protein>
<comment type="caution">
    <text evidence="7">The sequence shown here is derived from an EMBL/GenBank/DDBJ whole genome shotgun (WGS) entry which is preliminary data.</text>
</comment>
<dbReference type="GO" id="GO:0043709">
    <property type="term" value="P:cell adhesion involved in single-species biofilm formation"/>
    <property type="evidence" value="ECO:0007669"/>
    <property type="project" value="TreeGrafter"/>
</dbReference>
<dbReference type="RefSeq" id="WP_051602806.1">
    <property type="nucleotide sequence ID" value="NZ_AWFH01000045.1"/>
</dbReference>
<accession>A0A059DZC4</accession>
<keyword evidence="3" id="KW-1133">Transmembrane helix</keyword>
<evidence type="ECO:0000256" key="3">
    <source>
        <dbReference type="SAM" id="Phobius"/>
    </source>
</evidence>
<dbReference type="SMART" id="SM00267">
    <property type="entry name" value="GGDEF"/>
    <property type="match status" value="1"/>
</dbReference>
<feature type="transmembrane region" description="Helical" evidence="3">
    <location>
        <begin position="46"/>
        <end position="65"/>
    </location>
</feature>
<dbReference type="GO" id="GO:0052621">
    <property type="term" value="F:diguanylate cyclase activity"/>
    <property type="evidence" value="ECO:0007669"/>
    <property type="project" value="UniProtKB-EC"/>
</dbReference>
<keyword evidence="3" id="KW-0812">Transmembrane</keyword>
<dbReference type="Gene3D" id="3.30.70.270">
    <property type="match status" value="1"/>
</dbReference>
<evidence type="ECO:0000313" key="9">
    <source>
        <dbReference type="Proteomes" id="UP000259173"/>
    </source>
</evidence>
<dbReference type="PANTHER" id="PTHR45138:SF9">
    <property type="entry name" value="DIGUANYLATE CYCLASE DGCM-RELATED"/>
    <property type="match status" value="1"/>
</dbReference>
<reference evidence="7 8" key="1">
    <citation type="journal article" date="2014" name="Antonie Van Leeuwenhoek">
        <title>Hyphomonas beringensis sp. nov. and Hyphomonas chukchiensis sp. nov., isolated from surface seawater of the Bering Sea and Chukchi Sea.</title>
        <authorList>
            <person name="Li C."/>
            <person name="Lai Q."/>
            <person name="Li G."/>
            <person name="Dong C."/>
            <person name="Wang J."/>
            <person name="Liao Y."/>
            <person name="Shao Z."/>
        </authorList>
    </citation>
    <scope>NUCLEOTIDE SEQUENCE [LARGE SCALE GENOMIC DNA]</scope>
    <source>
        <strain evidence="7 8">22II1-22F38</strain>
    </source>
</reference>
<reference evidence="9 10" key="2">
    <citation type="journal article" date="2018" name="Nat. Biotechnol.">
        <title>A standardized bacterial taxonomy based on genome phylogeny substantially revises the tree of life.</title>
        <authorList>
            <person name="Parks D.H."/>
            <person name="Chuvochina M."/>
            <person name="Waite D.W."/>
            <person name="Rinke C."/>
            <person name="Skarshewski A."/>
            <person name="Chaumeil P.A."/>
            <person name="Hugenholtz P."/>
        </authorList>
    </citation>
    <scope>NUCLEOTIDE SEQUENCE [LARGE SCALE GENOMIC DNA]</scope>
    <source>
        <strain evidence="6">UBA10378</strain>
        <strain evidence="5">UBA8557</strain>
    </source>
</reference>